<feature type="compositionally biased region" description="Acidic residues" evidence="10">
    <location>
        <begin position="284"/>
        <end position="293"/>
    </location>
</feature>
<evidence type="ECO:0000313" key="14">
    <source>
        <dbReference type="WBParaSite" id="HNAJ_0000183101-mRNA-1"/>
    </source>
</evidence>
<comment type="cofactor">
    <cofactor evidence="9">
        <name>[4Fe-4S] cluster</name>
        <dbReference type="ChEBI" id="CHEBI:49883"/>
    </cofactor>
    <text evidence="9">Binds 2 [4Fe-4S] clusters per subunit. One cluster is coordinated with 3 cysteines and an exchangeable S-adenosyl-L-methionine.</text>
</comment>
<evidence type="ECO:0000256" key="2">
    <source>
        <dbReference type="ARBA" id="ARBA00022485"/>
    </source>
</evidence>
<dbReference type="PANTHER" id="PTHR10949:SF0">
    <property type="entry name" value="LIPOYL SYNTHASE, MITOCHONDRIAL"/>
    <property type="match status" value="1"/>
</dbReference>
<feature type="domain" description="Radical SAM core" evidence="11">
    <location>
        <begin position="749"/>
        <end position="986"/>
    </location>
</feature>
<keyword evidence="7 9" id="KW-0411">Iron-sulfur</keyword>
<dbReference type="InterPro" id="IPR031691">
    <property type="entry name" value="LIAS_N"/>
</dbReference>
<comment type="function">
    <text evidence="9">Catalyzes the radical-mediated insertion of two sulfur atoms into the C-6 and C-8 positions of the octanoyl moiety bound to the lipoyl domains of lipoate-dependent enzymes, thereby converting the octanoylated domains into lipoylated derivatives.</text>
</comment>
<dbReference type="UniPathway" id="UPA00538">
    <property type="reaction ID" value="UER00593"/>
</dbReference>
<accession>A0A0R3T453</accession>
<dbReference type="InterPro" id="IPR058240">
    <property type="entry name" value="rSAM_sf"/>
</dbReference>
<keyword evidence="2 9" id="KW-0004">4Fe-4S</keyword>
<dbReference type="PROSITE" id="PS51918">
    <property type="entry name" value="RADICAL_SAM"/>
    <property type="match status" value="1"/>
</dbReference>
<keyword evidence="3 9" id="KW-0808">Transferase</keyword>
<feature type="region of interest" description="Disordered" evidence="10">
    <location>
        <begin position="1"/>
        <end position="25"/>
    </location>
</feature>
<keyword evidence="5 9" id="KW-0479">Metal-binding</keyword>
<dbReference type="GO" id="GO:0009249">
    <property type="term" value="P:protein lipoylation"/>
    <property type="evidence" value="ECO:0007669"/>
    <property type="project" value="UniProtKB-UniRule"/>
</dbReference>
<evidence type="ECO:0000256" key="6">
    <source>
        <dbReference type="ARBA" id="ARBA00023004"/>
    </source>
</evidence>
<dbReference type="GO" id="GO:0046872">
    <property type="term" value="F:metal ion binding"/>
    <property type="evidence" value="ECO:0007669"/>
    <property type="project" value="UniProtKB-KW"/>
</dbReference>
<dbReference type="InterPro" id="IPR006638">
    <property type="entry name" value="Elp3/MiaA/NifB-like_rSAM"/>
</dbReference>
<feature type="binding site" evidence="9">
    <location>
        <position position="771"/>
    </location>
    <ligand>
        <name>[4Fe-4S] cluster</name>
        <dbReference type="ChEBI" id="CHEBI:49883"/>
        <label>2</label>
        <note>4Fe-4S-S-AdoMet</note>
    </ligand>
</feature>
<dbReference type="Pfam" id="PF16881">
    <property type="entry name" value="LIAS_N"/>
    <property type="match status" value="1"/>
</dbReference>
<evidence type="ECO:0000256" key="5">
    <source>
        <dbReference type="ARBA" id="ARBA00022723"/>
    </source>
</evidence>
<feature type="compositionally biased region" description="Low complexity" evidence="10">
    <location>
        <begin position="272"/>
        <end position="281"/>
    </location>
</feature>
<feature type="binding site" evidence="9">
    <location>
        <position position="764"/>
    </location>
    <ligand>
        <name>[4Fe-4S] cluster</name>
        <dbReference type="ChEBI" id="CHEBI:49883"/>
        <label>2</label>
        <note>4Fe-4S-S-AdoMet</note>
    </ligand>
</feature>
<dbReference type="InterPro" id="IPR006640">
    <property type="entry name" value="SprT-like_domain"/>
</dbReference>
<dbReference type="NCBIfam" id="NF009544">
    <property type="entry name" value="PRK12928.1"/>
    <property type="match status" value="1"/>
</dbReference>
<dbReference type="WBParaSite" id="HNAJ_0000183101-mRNA-1">
    <property type="protein sequence ID" value="HNAJ_0000183101-mRNA-1"/>
    <property type="gene ID" value="HNAJ_0000183101"/>
</dbReference>
<dbReference type="GO" id="GO:0006974">
    <property type="term" value="P:DNA damage response"/>
    <property type="evidence" value="ECO:0007669"/>
    <property type="project" value="UniProtKB-ARBA"/>
</dbReference>
<evidence type="ECO:0000256" key="1">
    <source>
        <dbReference type="ARBA" id="ARBA00004173"/>
    </source>
</evidence>
<reference evidence="14" key="1">
    <citation type="submission" date="2017-02" db="UniProtKB">
        <authorList>
            <consortium name="WormBaseParasite"/>
        </authorList>
    </citation>
    <scope>IDENTIFICATION</scope>
</reference>
<evidence type="ECO:0000256" key="10">
    <source>
        <dbReference type="SAM" id="MobiDB-lite"/>
    </source>
</evidence>
<feature type="compositionally biased region" description="Low complexity" evidence="10">
    <location>
        <begin position="224"/>
        <end position="239"/>
    </location>
</feature>
<feature type="binding site" evidence="9">
    <location>
        <position position="737"/>
    </location>
    <ligand>
        <name>[4Fe-4S] cluster</name>
        <dbReference type="ChEBI" id="CHEBI:49883"/>
        <label>1</label>
    </ligand>
</feature>
<protein>
    <recommendedName>
        <fullName evidence="9">Lipoyl synthase, mitochondrial</fullName>
        <ecNumber evidence="9">2.8.1.8</ecNumber>
    </recommendedName>
    <alternativeName>
        <fullName evidence="9">Lipoate synthase</fullName>
        <shortName evidence="9">LS</shortName>
        <shortName evidence="9">Lip-syn</shortName>
    </alternativeName>
    <alternativeName>
        <fullName evidence="9">Lipoic acid synthase</fullName>
    </alternativeName>
</protein>
<dbReference type="GO" id="GO:0016992">
    <property type="term" value="F:lipoate synthase activity"/>
    <property type="evidence" value="ECO:0007669"/>
    <property type="project" value="UniProtKB-UniRule"/>
</dbReference>
<gene>
    <name evidence="12" type="ORF">HNAJ_LOCUS1830</name>
</gene>
<feature type="region of interest" description="Disordered" evidence="10">
    <location>
        <begin position="266"/>
        <end position="334"/>
    </location>
</feature>
<feature type="binding site" evidence="9">
    <location>
        <position position="768"/>
    </location>
    <ligand>
        <name>[4Fe-4S] cluster</name>
        <dbReference type="ChEBI" id="CHEBI:49883"/>
        <label>2</label>
        <note>4Fe-4S-S-AdoMet</note>
    </ligand>
</feature>
<evidence type="ECO:0000256" key="4">
    <source>
        <dbReference type="ARBA" id="ARBA00022691"/>
    </source>
</evidence>
<sequence>MSKTFPGIPTDLFTSESDSDGSNKEENLNSKFLGYQNDAFAALSDKSKYMINFGCLSRSSRADKMPESNLSSLVNDCRTNLTNCKSDAAENTARNVCYSIFSSSSSSPVDSPAPSHFPHSTPLLNAKNQVKQKESSPLRWHFRNLSLRTFSEDCDDDDECLKPSSPVSKIDKKLIKGDNEPEPIKFSNNGVAETGFDSDSFEALMARLRGVSPASPKKPKPGYGDSSFIVSDSVSSGSESSEDLNFYRRLENQNLKKSLKKVMKVRRRVRVESSSSESSIEQKVEEEEEEEESTGITKTDTSEYEESSHGPEIGEAPPPNPLQPHRTKGSQQPKTATKNLLKEIGNERQGDDVYSTLPFIYSLDSVEKPSSSKFRRRRHPSAERFVKNFKKNREELANRLYSFYNEIVFDNKLPRDLKVQWNERLLKTAGQCIYMKRKVKKPDGTFTVNNEVKIELSGKVCTSAERVRDTLLHEACHAAVWMVHGVNDTHGRLWRAFVQRANSTFPGIPPITVRHTYAIEARYTYRCTGCFATINRHSKSLDTQRKICRHCKSRFQLFVNKNGKMIPVETSQTSQSSSQPGVQMTPRSKPLFAEFVKEHYKEIRDMLRHSQFLWRRPSAFFSSSALVRGLSCESSGTSEGKCCGGNGSTHNKKDEIVSEFKKKISYGPSLGDFVKLDVSMGAPIPGGCITQIDQSPNGRLRLPPWLKVGIAQGEKVSKMAGDLRGLKLHTVCEEARCPNRSECWKGGDEGGVPTATIMIMGDTCTRACRFCSVKTSRSPPPLDPEEPKNTAEAVSKWNVDYIVITSVDRDDMLDGGAAHFAETVHQIKTKIPSILVECLMPDFQGLKTSIETMVDSGLDVYAHNIETVDSLTKSIDYLPFHSLSRSVRDPKASYLQSLSVLEYAKEYDSRRNSNEHIVTKSSIMLGLGETDEEIRTTLSDLRQAGVDCVTLGQYIQPTRRHLKVKEYVHPDKFVEWEEVAKSMGFLSVASGPLVRSSYKAGEYYIKNIVKNRRTASRA</sequence>
<dbReference type="Pfam" id="PF17283">
    <property type="entry name" value="Zn_ribbon_SprT"/>
    <property type="match status" value="1"/>
</dbReference>
<keyword evidence="6 9" id="KW-0408">Iron</keyword>
<dbReference type="Pfam" id="PF04055">
    <property type="entry name" value="Radical_SAM"/>
    <property type="match status" value="1"/>
</dbReference>
<evidence type="ECO:0000313" key="12">
    <source>
        <dbReference type="EMBL" id="VDN97689.1"/>
    </source>
</evidence>
<comment type="catalytic activity">
    <reaction evidence="8 9">
        <text>[[Fe-S] cluster scaffold protein carrying a second [4Fe-4S](2+) cluster] + N(6)-octanoyl-L-lysyl-[protein] + 2 oxidized [2Fe-2S]-[ferredoxin] + 2 S-adenosyl-L-methionine + 4 H(+) = [[Fe-S] cluster scaffold protein] + N(6)-[(R)-dihydrolipoyl]-L-lysyl-[protein] + 4 Fe(3+) + 2 hydrogen sulfide + 2 5'-deoxyadenosine + 2 L-methionine + 2 reduced [2Fe-2S]-[ferredoxin]</text>
        <dbReference type="Rhea" id="RHEA:16585"/>
        <dbReference type="Rhea" id="RHEA-COMP:9928"/>
        <dbReference type="Rhea" id="RHEA-COMP:10000"/>
        <dbReference type="Rhea" id="RHEA-COMP:10001"/>
        <dbReference type="Rhea" id="RHEA-COMP:10475"/>
        <dbReference type="Rhea" id="RHEA-COMP:14568"/>
        <dbReference type="Rhea" id="RHEA-COMP:14569"/>
        <dbReference type="ChEBI" id="CHEBI:15378"/>
        <dbReference type="ChEBI" id="CHEBI:17319"/>
        <dbReference type="ChEBI" id="CHEBI:29034"/>
        <dbReference type="ChEBI" id="CHEBI:29919"/>
        <dbReference type="ChEBI" id="CHEBI:33722"/>
        <dbReference type="ChEBI" id="CHEBI:33737"/>
        <dbReference type="ChEBI" id="CHEBI:33738"/>
        <dbReference type="ChEBI" id="CHEBI:57844"/>
        <dbReference type="ChEBI" id="CHEBI:59789"/>
        <dbReference type="ChEBI" id="CHEBI:78809"/>
        <dbReference type="ChEBI" id="CHEBI:83100"/>
        <dbReference type="EC" id="2.8.1.8"/>
    </reaction>
</comment>
<dbReference type="AlphaFoldDB" id="A0A0R3T453"/>
<dbReference type="InterPro" id="IPR007197">
    <property type="entry name" value="rSAM"/>
</dbReference>
<dbReference type="InterPro" id="IPR003698">
    <property type="entry name" value="Lipoyl_synth"/>
</dbReference>
<dbReference type="NCBIfam" id="NF004019">
    <property type="entry name" value="PRK05481.1"/>
    <property type="match status" value="1"/>
</dbReference>
<evidence type="ECO:0000259" key="11">
    <source>
        <dbReference type="PROSITE" id="PS51918"/>
    </source>
</evidence>
<dbReference type="GO" id="GO:0051539">
    <property type="term" value="F:4 iron, 4 sulfur cluster binding"/>
    <property type="evidence" value="ECO:0007669"/>
    <property type="project" value="UniProtKB-UniRule"/>
</dbReference>
<feature type="region of interest" description="Disordered" evidence="10">
    <location>
        <begin position="211"/>
        <end position="246"/>
    </location>
</feature>
<comment type="similarity">
    <text evidence="9">Belongs to the radical SAM superfamily. Lipoyl synthase family.</text>
</comment>
<evidence type="ECO:0000256" key="3">
    <source>
        <dbReference type="ARBA" id="ARBA00022679"/>
    </source>
</evidence>
<keyword evidence="9" id="KW-0496">Mitochondrion</keyword>
<keyword evidence="4 9" id="KW-0949">S-adenosyl-L-methionine</keyword>
<dbReference type="PANTHER" id="PTHR10949">
    <property type="entry name" value="LIPOYL SYNTHASE"/>
    <property type="match status" value="1"/>
</dbReference>
<evidence type="ECO:0000256" key="9">
    <source>
        <dbReference type="HAMAP-Rule" id="MF_03123"/>
    </source>
</evidence>
<reference evidence="12 13" key="2">
    <citation type="submission" date="2018-11" db="EMBL/GenBank/DDBJ databases">
        <authorList>
            <consortium name="Pathogen Informatics"/>
        </authorList>
    </citation>
    <scope>NUCLEOTIDE SEQUENCE [LARGE SCALE GENOMIC DNA]</scope>
</reference>
<dbReference type="SFLD" id="SFLDS00029">
    <property type="entry name" value="Radical_SAM"/>
    <property type="match status" value="1"/>
</dbReference>
<comment type="subcellular location">
    <subcellularLocation>
        <location evidence="1 9">Mitochondrion</location>
    </subcellularLocation>
</comment>
<evidence type="ECO:0000313" key="13">
    <source>
        <dbReference type="Proteomes" id="UP000278807"/>
    </source>
</evidence>
<dbReference type="HAMAP" id="MF_00206">
    <property type="entry name" value="Lipoyl_synth"/>
    <property type="match status" value="1"/>
</dbReference>
<dbReference type="SMART" id="SM00729">
    <property type="entry name" value="Elp3"/>
    <property type="match status" value="1"/>
</dbReference>
<evidence type="ECO:0000256" key="7">
    <source>
        <dbReference type="ARBA" id="ARBA00023014"/>
    </source>
</evidence>
<proteinExistence type="inferred from homology"/>
<dbReference type="SFLD" id="SFLDG01058">
    <property type="entry name" value="lipoyl_synthase_like"/>
    <property type="match status" value="1"/>
</dbReference>
<feature type="binding site" evidence="9">
    <location>
        <position position="743"/>
    </location>
    <ligand>
        <name>[4Fe-4S] cluster</name>
        <dbReference type="ChEBI" id="CHEBI:49883"/>
        <label>1</label>
    </ligand>
</feature>
<comment type="pathway">
    <text evidence="9">Protein modification; protein lipoylation via endogenous pathway; protein N(6)-(lipoyl)lysine from octanoyl-[acyl-carrier-protein]: step 2/2.</text>
</comment>
<dbReference type="OrthoDB" id="3231at2759"/>
<dbReference type="EC" id="2.8.1.8" evidence="9"/>
<dbReference type="InterPro" id="IPR035240">
    <property type="entry name" value="SprT_Zn_ribbon"/>
</dbReference>
<dbReference type="Pfam" id="PF10263">
    <property type="entry name" value="SprT-like"/>
    <property type="match status" value="1"/>
</dbReference>
<feature type="binding site" evidence="9">
    <location>
        <position position="732"/>
    </location>
    <ligand>
        <name>[4Fe-4S] cluster</name>
        <dbReference type="ChEBI" id="CHEBI:49883"/>
        <label>1</label>
    </ligand>
</feature>
<dbReference type="Gene3D" id="3.20.20.70">
    <property type="entry name" value="Aldolase class I"/>
    <property type="match status" value="1"/>
</dbReference>
<dbReference type="Proteomes" id="UP000278807">
    <property type="component" value="Unassembled WGS sequence"/>
</dbReference>
<dbReference type="STRING" id="102285.A0A0R3T453"/>
<dbReference type="SUPFAM" id="SSF102114">
    <property type="entry name" value="Radical SAM enzymes"/>
    <property type="match status" value="1"/>
</dbReference>
<organism evidence="14">
    <name type="scientific">Rodentolepis nana</name>
    <name type="common">Dwarf tapeworm</name>
    <name type="synonym">Hymenolepis nana</name>
    <dbReference type="NCBI Taxonomy" id="102285"/>
    <lineage>
        <taxon>Eukaryota</taxon>
        <taxon>Metazoa</taxon>
        <taxon>Spiralia</taxon>
        <taxon>Lophotrochozoa</taxon>
        <taxon>Platyhelminthes</taxon>
        <taxon>Cestoda</taxon>
        <taxon>Eucestoda</taxon>
        <taxon>Cyclophyllidea</taxon>
        <taxon>Hymenolepididae</taxon>
        <taxon>Rodentolepis</taxon>
    </lineage>
</organism>
<evidence type="ECO:0000256" key="8">
    <source>
        <dbReference type="ARBA" id="ARBA00047326"/>
    </source>
</evidence>
<dbReference type="InterPro" id="IPR013785">
    <property type="entry name" value="Aldolase_TIM"/>
</dbReference>
<feature type="binding site" evidence="9">
    <location>
        <position position="997"/>
    </location>
    <ligand>
        <name>[4Fe-4S] cluster</name>
        <dbReference type="ChEBI" id="CHEBI:49883"/>
        <label>1</label>
    </ligand>
</feature>
<name>A0A0R3T453_RODNA</name>
<dbReference type="SFLD" id="SFLDF00271">
    <property type="entry name" value="lipoyl_synthase"/>
    <property type="match status" value="1"/>
</dbReference>
<dbReference type="GO" id="GO:0005739">
    <property type="term" value="C:mitochondrion"/>
    <property type="evidence" value="ECO:0007669"/>
    <property type="project" value="UniProtKB-SubCell"/>
</dbReference>
<dbReference type="SMART" id="SM00731">
    <property type="entry name" value="SprT"/>
    <property type="match status" value="1"/>
</dbReference>
<keyword evidence="13" id="KW-1185">Reference proteome</keyword>
<dbReference type="EMBL" id="UZAE01000780">
    <property type="protein sequence ID" value="VDN97689.1"/>
    <property type="molecule type" value="Genomic_DNA"/>
</dbReference>
<dbReference type="NCBIfam" id="TIGR00510">
    <property type="entry name" value="lipA"/>
    <property type="match status" value="1"/>
</dbReference>